<evidence type="ECO:0000259" key="2">
    <source>
        <dbReference type="PROSITE" id="PS50089"/>
    </source>
</evidence>
<proteinExistence type="predicted"/>
<keyword evidence="1" id="KW-0862">Zinc</keyword>
<accession>A0ABD1ZF76</accession>
<protein>
    <recommendedName>
        <fullName evidence="2">RING-type domain-containing protein</fullName>
    </recommendedName>
</protein>
<feature type="domain" description="RING-type" evidence="2">
    <location>
        <begin position="195"/>
        <end position="234"/>
    </location>
</feature>
<evidence type="ECO:0000313" key="3">
    <source>
        <dbReference type="EMBL" id="KAL2650022.1"/>
    </source>
</evidence>
<gene>
    <name evidence="3" type="ORF">R1flu_018150</name>
</gene>
<name>A0ABD1ZF76_9MARC</name>
<dbReference type="Gene3D" id="3.30.40.10">
    <property type="entry name" value="Zinc/RING finger domain, C3HC4 (zinc finger)"/>
    <property type="match status" value="1"/>
</dbReference>
<comment type="caution">
    <text evidence="3">The sequence shown here is derived from an EMBL/GenBank/DDBJ whole genome shotgun (WGS) entry which is preliminary data.</text>
</comment>
<dbReference type="Pfam" id="PF13920">
    <property type="entry name" value="zf-C3HC4_3"/>
    <property type="match status" value="1"/>
</dbReference>
<dbReference type="GO" id="GO:0008270">
    <property type="term" value="F:zinc ion binding"/>
    <property type="evidence" value="ECO:0007669"/>
    <property type="project" value="UniProtKB-KW"/>
</dbReference>
<dbReference type="InterPro" id="IPR001841">
    <property type="entry name" value="Znf_RING"/>
</dbReference>
<keyword evidence="4" id="KW-1185">Reference proteome</keyword>
<dbReference type="InterPro" id="IPR013083">
    <property type="entry name" value="Znf_RING/FYVE/PHD"/>
</dbReference>
<organism evidence="3 4">
    <name type="scientific">Riccia fluitans</name>
    <dbReference type="NCBI Taxonomy" id="41844"/>
    <lineage>
        <taxon>Eukaryota</taxon>
        <taxon>Viridiplantae</taxon>
        <taxon>Streptophyta</taxon>
        <taxon>Embryophyta</taxon>
        <taxon>Marchantiophyta</taxon>
        <taxon>Marchantiopsida</taxon>
        <taxon>Marchantiidae</taxon>
        <taxon>Marchantiales</taxon>
        <taxon>Ricciaceae</taxon>
        <taxon>Riccia</taxon>
    </lineage>
</organism>
<keyword evidence="1" id="KW-0479">Metal-binding</keyword>
<dbReference type="SUPFAM" id="SSF57850">
    <property type="entry name" value="RING/U-box"/>
    <property type="match status" value="1"/>
</dbReference>
<dbReference type="Proteomes" id="UP001605036">
    <property type="component" value="Unassembled WGS sequence"/>
</dbReference>
<reference evidence="3 4" key="1">
    <citation type="submission" date="2024-09" db="EMBL/GenBank/DDBJ databases">
        <title>Chromosome-scale assembly of Riccia fluitans.</title>
        <authorList>
            <person name="Paukszto L."/>
            <person name="Sawicki J."/>
            <person name="Karawczyk K."/>
            <person name="Piernik-Szablinska J."/>
            <person name="Szczecinska M."/>
            <person name="Mazdziarz M."/>
        </authorList>
    </citation>
    <scope>NUCLEOTIDE SEQUENCE [LARGE SCALE GENOMIC DNA]</scope>
    <source>
        <strain evidence="3">Rf_01</strain>
        <tissue evidence="3">Aerial parts of the thallus</tissue>
    </source>
</reference>
<evidence type="ECO:0000256" key="1">
    <source>
        <dbReference type="PROSITE-ProRule" id="PRU00175"/>
    </source>
</evidence>
<evidence type="ECO:0000313" key="4">
    <source>
        <dbReference type="Proteomes" id="UP001605036"/>
    </source>
</evidence>
<keyword evidence="1" id="KW-0863">Zinc-finger</keyword>
<dbReference type="EMBL" id="JBHFFA010000001">
    <property type="protein sequence ID" value="KAL2650022.1"/>
    <property type="molecule type" value="Genomic_DNA"/>
</dbReference>
<dbReference type="PROSITE" id="PS50089">
    <property type="entry name" value="ZF_RING_2"/>
    <property type="match status" value="1"/>
</dbReference>
<sequence length="248" mass="28576">MRSFESKLKKLFTFDFKGLAICSSSGSSTVTDEELKFDNKENLPPIQPPFQGDVFELPSSDMENDIIIDDDESEFELPPEGVAQLWEQLEEEMIRFRTQFQRLGEGFGHLFKESFKNMMDAAISEYEAKFGETVRAGVKAQVRCIFLEDEVRKTKERLFDCERKLAAEKGNVLELKNLMEYVNASLVQELEKQTCRKCKINLRNTVILPCMHFLHCSECLHEHQRRSTDCPTCQIPIGAAVNLNLKVY</sequence>
<dbReference type="AlphaFoldDB" id="A0ABD1ZF76"/>